<dbReference type="PANTHER" id="PTHR43610">
    <property type="entry name" value="BLL6696 PROTEIN"/>
    <property type="match status" value="1"/>
</dbReference>
<dbReference type="EC" id="2.3.1.57" evidence="2"/>
<sequence>MGPRDPVGIRACVGGRSGPGAENAGLGVLGVWHSRAMSDFSLKPLLTGERTVLRPFTAADAEGMAEIIEDPEVLHFTGSPSGDLSLERLRSWYGSRSEQTDRLDLAVTDRATGELVGEVVLYEWDAHARSCTFRTLIGPRGRGRGLGTEATRLVVGHGFGYLGLHRIELEAYGHNARALRVYEKVGFVVEGVRREADLRDGQWVDWVVMGLLDRDWAALSSTAR</sequence>
<dbReference type="SUPFAM" id="SSF55729">
    <property type="entry name" value="Acyl-CoA N-acyltransferases (Nat)"/>
    <property type="match status" value="1"/>
</dbReference>
<dbReference type="GO" id="GO:0004145">
    <property type="term" value="F:diamine N-acetyltransferase activity"/>
    <property type="evidence" value="ECO:0007669"/>
    <property type="project" value="UniProtKB-EC"/>
</dbReference>
<dbReference type="PANTHER" id="PTHR43610:SF1">
    <property type="entry name" value="N-ACETYLTRANSFERASE DOMAIN-CONTAINING PROTEIN"/>
    <property type="match status" value="1"/>
</dbReference>
<protein>
    <submittedName>
        <fullName evidence="2">Spermidine N(1)-acetyltransferase</fullName>
        <ecNumber evidence="2">2.3.1.57</ecNumber>
    </submittedName>
</protein>
<dbReference type="KEGG" id="sge:DWG14_05390"/>
<dbReference type="Proteomes" id="UP000265765">
    <property type="component" value="Chromosome"/>
</dbReference>
<dbReference type="InterPro" id="IPR016181">
    <property type="entry name" value="Acyl_CoA_acyltransferase"/>
</dbReference>
<keyword evidence="2" id="KW-0808">Transferase</keyword>
<dbReference type="AlphaFoldDB" id="A0AAI8L1D6"/>
<dbReference type="PROSITE" id="PS51186">
    <property type="entry name" value="GNAT"/>
    <property type="match status" value="1"/>
</dbReference>
<evidence type="ECO:0000259" key="1">
    <source>
        <dbReference type="PROSITE" id="PS51186"/>
    </source>
</evidence>
<feature type="domain" description="N-acetyltransferase" evidence="1">
    <location>
        <begin position="51"/>
        <end position="214"/>
    </location>
</feature>
<dbReference type="Pfam" id="PF13302">
    <property type="entry name" value="Acetyltransf_3"/>
    <property type="match status" value="1"/>
</dbReference>
<reference evidence="2 3" key="1">
    <citation type="submission" date="2018-09" db="EMBL/GenBank/DDBJ databases">
        <title>Production of Trimethoprim by Streptomyces sp. 3E-1.</title>
        <authorList>
            <person name="Kang H.J."/>
            <person name="Kim S.B."/>
        </authorList>
    </citation>
    <scope>NUCLEOTIDE SEQUENCE [LARGE SCALE GENOMIC DNA]</scope>
    <source>
        <strain evidence="2 3">3E-1</strain>
    </source>
</reference>
<keyword evidence="2" id="KW-0012">Acyltransferase</keyword>
<dbReference type="Gene3D" id="3.40.630.30">
    <property type="match status" value="1"/>
</dbReference>
<gene>
    <name evidence="2" type="primary">speG_1</name>
    <name evidence="2" type="ORF">DWG14_05390</name>
</gene>
<dbReference type="InterPro" id="IPR000182">
    <property type="entry name" value="GNAT_dom"/>
</dbReference>
<evidence type="ECO:0000313" key="3">
    <source>
        <dbReference type="Proteomes" id="UP000265765"/>
    </source>
</evidence>
<dbReference type="EMBL" id="CP032427">
    <property type="protein sequence ID" value="AYC41109.1"/>
    <property type="molecule type" value="Genomic_DNA"/>
</dbReference>
<organism evidence="2 3">
    <name type="scientific">Streptomyces griseorubiginosus</name>
    <dbReference type="NCBI Taxonomy" id="67304"/>
    <lineage>
        <taxon>Bacteria</taxon>
        <taxon>Bacillati</taxon>
        <taxon>Actinomycetota</taxon>
        <taxon>Actinomycetes</taxon>
        <taxon>Kitasatosporales</taxon>
        <taxon>Streptomycetaceae</taxon>
        <taxon>Streptomyces</taxon>
    </lineage>
</organism>
<name>A0AAI8L1D6_9ACTN</name>
<evidence type="ECO:0000313" key="2">
    <source>
        <dbReference type="EMBL" id="AYC41109.1"/>
    </source>
</evidence>
<proteinExistence type="predicted"/>
<accession>A0AAI8L1D6</accession>